<dbReference type="Gene3D" id="3.40.50.12780">
    <property type="entry name" value="N-terminal domain of ligase-like"/>
    <property type="match status" value="1"/>
</dbReference>
<sequence>MTASAVSADDRQTAGEDLFLESAEPPRGHLSLEEIVRPFSIEGRGLTVVDRQSETRLSYTDLATRAAAASERLRKAGVGPGTPVAMTIGNTLESILSVLGVWMAGGCVVSVPPPPRAAALQWYRSNFIPVLETMDCRFFVSADDPAELPLPAKAVALHPAALAEADHERRRVPDISIPDRALVQFTSGSIGAPKGVVIRGDQLAGHLSMIEQGMGIPDIDHEVLVSWLPLYHDMGLIAMFMTGLCARVNMVIAAPSTFAGKPSNWLTMLSQYKATMTAAPNFAYRLAASVPYDDGLDLSRMRMALSGGERLHWQTLLDFQDTAGPLGWRWEVTRPSYGLAEGIVGASSTPLLRGAVRGPGGHVSVGPLLPGNRVRVKAGLEPSPIHLGGEWLLAGYQTAEGFEARQGDWWDTGDAGFVHDGELYVLGRRNEVISLAGRNIFAEDVEAIGHDVGASHVSACAAFRDSAGDHRFSVVVEGDRSLTGSPEDAAELARRLRATVTEILGTRLTSVRVVRKGSIPVTTSGKVQRARCRALHDSGELDRRTLAELR</sequence>
<dbReference type="InterPro" id="IPR020845">
    <property type="entry name" value="AMP-binding_CS"/>
</dbReference>
<organism evidence="3 4">
    <name type="scientific">Sphaerisporangium aureirubrum</name>
    <dbReference type="NCBI Taxonomy" id="1544736"/>
    <lineage>
        <taxon>Bacteria</taxon>
        <taxon>Bacillati</taxon>
        <taxon>Actinomycetota</taxon>
        <taxon>Actinomycetes</taxon>
        <taxon>Streptosporangiales</taxon>
        <taxon>Streptosporangiaceae</taxon>
        <taxon>Sphaerisporangium</taxon>
    </lineage>
</organism>
<dbReference type="InterPro" id="IPR045851">
    <property type="entry name" value="AMP-bd_C_sf"/>
</dbReference>
<comment type="similarity">
    <text evidence="1">Belongs to the ATP-dependent AMP-binding enzyme family.</text>
</comment>
<dbReference type="InterPro" id="IPR042099">
    <property type="entry name" value="ANL_N_sf"/>
</dbReference>
<evidence type="ECO:0000256" key="1">
    <source>
        <dbReference type="ARBA" id="ARBA00006432"/>
    </source>
</evidence>
<protein>
    <submittedName>
        <fullName evidence="3">AMP-binding protein</fullName>
    </submittedName>
</protein>
<feature type="domain" description="AMP-dependent synthetase/ligase" evidence="2">
    <location>
        <begin position="50"/>
        <end position="401"/>
    </location>
</feature>
<evidence type="ECO:0000259" key="2">
    <source>
        <dbReference type="Pfam" id="PF00501"/>
    </source>
</evidence>
<dbReference type="Pfam" id="PF00501">
    <property type="entry name" value="AMP-binding"/>
    <property type="match status" value="1"/>
</dbReference>
<gene>
    <name evidence="3" type="ORF">ACFP1K_16475</name>
</gene>
<dbReference type="EMBL" id="JBHSRF010000020">
    <property type="protein sequence ID" value="MFC6082767.1"/>
    <property type="molecule type" value="Genomic_DNA"/>
</dbReference>
<dbReference type="SUPFAM" id="SSF56801">
    <property type="entry name" value="Acetyl-CoA synthetase-like"/>
    <property type="match status" value="1"/>
</dbReference>
<evidence type="ECO:0000313" key="3">
    <source>
        <dbReference type="EMBL" id="MFC6082767.1"/>
    </source>
</evidence>
<dbReference type="InterPro" id="IPR000873">
    <property type="entry name" value="AMP-dep_synth/lig_dom"/>
</dbReference>
<proteinExistence type="inferred from homology"/>
<name>A0ABW1NKT1_9ACTN</name>
<evidence type="ECO:0000313" key="4">
    <source>
        <dbReference type="Proteomes" id="UP001596137"/>
    </source>
</evidence>
<accession>A0ABW1NKT1</accession>
<keyword evidence="4" id="KW-1185">Reference proteome</keyword>
<reference evidence="4" key="1">
    <citation type="journal article" date="2019" name="Int. J. Syst. Evol. Microbiol.">
        <title>The Global Catalogue of Microorganisms (GCM) 10K type strain sequencing project: providing services to taxonomists for standard genome sequencing and annotation.</title>
        <authorList>
            <consortium name="The Broad Institute Genomics Platform"/>
            <consortium name="The Broad Institute Genome Sequencing Center for Infectious Disease"/>
            <person name="Wu L."/>
            <person name="Ma J."/>
        </authorList>
    </citation>
    <scope>NUCLEOTIDE SEQUENCE [LARGE SCALE GENOMIC DNA]</scope>
    <source>
        <strain evidence="4">JCM 30346</strain>
    </source>
</reference>
<comment type="caution">
    <text evidence="3">The sequence shown here is derived from an EMBL/GenBank/DDBJ whole genome shotgun (WGS) entry which is preliminary data.</text>
</comment>
<dbReference type="RefSeq" id="WP_380753537.1">
    <property type="nucleotide sequence ID" value="NZ_JBHSRF010000020.1"/>
</dbReference>
<dbReference type="PANTHER" id="PTHR22754">
    <property type="entry name" value="DISCO-INTERACTING PROTEIN 2 DIP2 -RELATED"/>
    <property type="match status" value="1"/>
</dbReference>
<dbReference type="Proteomes" id="UP001596137">
    <property type="component" value="Unassembled WGS sequence"/>
</dbReference>
<dbReference type="PANTHER" id="PTHR22754:SF32">
    <property type="entry name" value="DISCO-INTERACTING PROTEIN 2"/>
    <property type="match status" value="1"/>
</dbReference>
<dbReference type="Gene3D" id="3.30.300.30">
    <property type="match status" value="1"/>
</dbReference>
<dbReference type="PROSITE" id="PS00455">
    <property type="entry name" value="AMP_BINDING"/>
    <property type="match status" value="1"/>
</dbReference>